<feature type="domain" description="KH type-2" evidence="9">
    <location>
        <begin position="39"/>
        <end position="110"/>
    </location>
</feature>
<evidence type="ECO:0000256" key="4">
    <source>
        <dbReference type="ARBA" id="ARBA00022980"/>
    </source>
</evidence>
<dbReference type="SUPFAM" id="SSF54821">
    <property type="entry name" value="Ribosomal protein S3 C-terminal domain"/>
    <property type="match status" value="1"/>
</dbReference>
<dbReference type="Pfam" id="PF00189">
    <property type="entry name" value="Ribosomal_S3_C"/>
    <property type="match status" value="1"/>
</dbReference>
<dbReference type="InterPro" id="IPR009019">
    <property type="entry name" value="KH_sf_prok-type"/>
</dbReference>
<dbReference type="InterPro" id="IPR001351">
    <property type="entry name" value="Ribosomal_uS3_C"/>
</dbReference>
<keyword evidence="3 8" id="KW-0694">RNA-binding</keyword>
<evidence type="ECO:0000256" key="1">
    <source>
        <dbReference type="ARBA" id="ARBA00010761"/>
    </source>
</evidence>
<dbReference type="PANTHER" id="PTHR11760:SF19">
    <property type="entry name" value="SMALL RIBOSOMAL SUBUNIT PROTEIN US3C"/>
    <property type="match status" value="1"/>
</dbReference>
<gene>
    <name evidence="8" type="primary">rpsC</name>
    <name evidence="10" type="ORF">UR53_C0001G0134</name>
</gene>
<reference evidence="10 11" key="1">
    <citation type="journal article" date="2015" name="Nature">
        <title>rRNA introns, odd ribosomes, and small enigmatic genomes across a large radiation of phyla.</title>
        <authorList>
            <person name="Brown C.T."/>
            <person name="Hug L.A."/>
            <person name="Thomas B.C."/>
            <person name="Sharon I."/>
            <person name="Castelle C.J."/>
            <person name="Singh A."/>
            <person name="Wilkins M.J."/>
            <person name="Williams K.H."/>
            <person name="Banfield J.F."/>
        </authorList>
    </citation>
    <scope>NUCLEOTIDE SEQUENCE [LARGE SCALE GENOMIC DNA]</scope>
</reference>
<dbReference type="PANTHER" id="PTHR11760">
    <property type="entry name" value="30S/40S RIBOSOMAL PROTEIN S3"/>
    <property type="match status" value="1"/>
</dbReference>
<keyword evidence="4 8" id="KW-0689">Ribosomal protein</keyword>
<dbReference type="HAMAP" id="MF_01309_B">
    <property type="entry name" value="Ribosomal_uS3_B"/>
    <property type="match status" value="1"/>
</dbReference>
<evidence type="ECO:0000259" key="9">
    <source>
        <dbReference type="PROSITE" id="PS50823"/>
    </source>
</evidence>
<proteinExistence type="inferred from homology"/>
<comment type="caution">
    <text evidence="10">The sequence shown here is derived from an EMBL/GenBank/DDBJ whole genome shotgun (WGS) entry which is preliminary data.</text>
</comment>
<dbReference type="FunFam" id="3.30.300.20:FF:000001">
    <property type="entry name" value="30S ribosomal protein S3"/>
    <property type="match status" value="1"/>
</dbReference>
<sequence length="229" mass="25780">MGHKVNPVIHRIPFIHAWDSKWFARKENLPTVLRQEVEIRAFLGKKLKEANIDAISIERSPKELTIIILAGKPGVVIGRSGQGLELIRKEIEKKILQNKIKVKLNIQPVHQPALSAEIVAQNAVSEIERRMPFRRVMKQTIEKTMAAGAQGVKIKMAGRLNGVEIARRETLAAGKMSLITLRSNVDYAFVEAHTIYGKIGVKVWVYHGLAFGRRDRFAAVKEENKNPAK</sequence>
<evidence type="ECO:0000256" key="3">
    <source>
        <dbReference type="ARBA" id="ARBA00022884"/>
    </source>
</evidence>
<comment type="similarity">
    <text evidence="1 8">Belongs to the universal ribosomal protein uS3 family.</text>
</comment>
<dbReference type="InterPro" id="IPR005704">
    <property type="entry name" value="Ribosomal_uS3_bac-typ"/>
</dbReference>
<dbReference type="Pfam" id="PF07650">
    <property type="entry name" value="KH_2"/>
    <property type="match status" value="1"/>
</dbReference>
<comment type="subunit">
    <text evidence="8">Part of the 30S ribosomal subunit. Forms a tight complex with proteins S10 and S14.</text>
</comment>
<dbReference type="NCBIfam" id="TIGR01009">
    <property type="entry name" value="rpsC_bact"/>
    <property type="match status" value="1"/>
</dbReference>
<dbReference type="GO" id="GO:0006412">
    <property type="term" value="P:translation"/>
    <property type="evidence" value="ECO:0007669"/>
    <property type="project" value="UniProtKB-UniRule"/>
</dbReference>
<organism evidence="10 11">
    <name type="scientific">Candidatus Magasanikbacteria bacterium GW2011_GWC2_34_16</name>
    <dbReference type="NCBI Taxonomy" id="1619045"/>
    <lineage>
        <taxon>Bacteria</taxon>
        <taxon>Candidatus Magasanikiibacteriota</taxon>
    </lineage>
</organism>
<evidence type="ECO:0000256" key="7">
    <source>
        <dbReference type="ARBA" id="ARBA00035257"/>
    </source>
</evidence>
<dbReference type="GO" id="GO:0019843">
    <property type="term" value="F:rRNA binding"/>
    <property type="evidence" value="ECO:0007669"/>
    <property type="project" value="UniProtKB-UniRule"/>
</dbReference>
<dbReference type="EMBL" id="LBPO01000001">
    <property type="protein sequence ID" value="KKP59634.1"/>
    <property type="molecule type" value="Genomic_DNA"/>
</dbReference>
<dbReference type="Gene3D" id="3.30.300.20">
    <property type="match status" value="1"/>
</dbReference>
<accession>A0A0G0ARW7</accession>
<keyword evidence="2 8" id="KW-0699">rRNA-binding</keyword>
<protein>
    <recommendedName>
        <fullName evidence="7 8">Small ribosomal subunit protein uS3</fullName>
    </recommendedName>
</protein>
<dbReference type="GO" id="GO:0022627">
    <property type="term" value="C:cytosolic small ribosomal subunit"/>
    <property type="evidence" value="ECO:0007669"/>
    <property type="project" value="TreeGrafter"/>
</dbReference>
<dbReference type="AlphaFoldDB" id="A0A0G0ARW7"/>
<dbReference type="InterPro" id="IPR036419">
    <property type="entry name" value="Ribosomal_S3_C_sf"/>
</dbReference>
<dbReference type="CDD" id="cd02412">
    <property type="entry name" value="KH-II_30S_S3"/>
    <property type="match status" value="1"/>
</dbReference>
<dbReference type="InterPro" id="IPR004044">
    <property type="entry name" value="KH_dom_type_2"/>
</dbReference>
<keyword evidence="5 8" id="KW-0687">Ribonucleoprotein</keyword>
<dbReference type="InterPro" id="IPR015946">
    <property type="entry name" value="KH_dom-like_a/b"/>
</dbReference>
<evidence type="ECO:0000256" key="5">
    <source>
        <dbReference type="ARBA" id="ARBA00023274"/>
    </source>
</evidence>
<evidence type="ECO:0000313" key="10">
    <source>
        <dbReference type="EMBL" id="KKP59634.1"/>
    </source>
</evidence>
<dbReference type="GO" id="GO:0003735">
    <property type="term" value="F:structural constituent of ribosome"/>
    <property type="evidence" value="ECO:0007669"/>
    <property type="project" value="InterPro"/>
</dbReference>
<dbReference type="InterPro" id="IPR057258">
    <property type="entry name" value="Ribosomal_uS3"/>
</dbReference>
<dbReference type="PROSITE" id="PS50823">
    <property type="entry name" value="KH_TYPE_2"/>
    <property type="match status" value="1"/>
</dbReference>
<name>A0A0G0ARW7_9BACT</name>
<comment type="function">
    <text evidence="6 8">Binds the lower part of the 30S subunit head. Binds mRNA in the 70S ribosome, positioning it for translation.</text>
</comment>
<evidence type="ECO:0000256" key="6">
    <source>
        <dbReference type="ARBA" id="ARBA00024998"/>
    </source>
</evidence>
<dbReference type="Gene3D" id="3.30.1140.32">
    <property type="entry name" value="Ribosomal protein S3, C-terminal domain"/>
    <property type="match status" value="1"/>
</dbReference>
<dbReference type="PATRIC" id="fig|1619045.3.peg.140"/>
<evidence type="ECO:0000256" key="8">
    <source>
        <dbReference type="HAMAP-Rule" id="MF_01309"/>
    </source>
</evidence>
<dbReference type="Proteomes" id="UP000034927">
    <property type="component" value="Unassembled WGS sequence"/>
</dbReference>
<evidence type="ECO:0000313" key="11">
    <source>
        <dbReference type="Proteomes" id="UP000034927"/>
    </source>
</evidence>
<dbReference type="GO" id="GO:0003729">
    <property type="term" value="F:mRNA binding"/>
    <property type="evidence" value="ECO:0007669"/>
    <property type="project" value="UniProtKB-UniRule"/>
</dbReference>
<evidence type="ECO:0000256" key="2">
    <source>
        <dbReference type="ARBA" id="ARBA00022730"/>
    </source>
</evidence>
<dbReference type="SUPFAM" id="SSF54814">
    <property type="entry name" value="Prokaryotic type KH domain (KH-domain type II)"/>
    <property type="match status" value="1"/>
</dbReference>